<dbReference type="SUPFAM" id="SSF49785">
    <property type="entry name" value="Galactose-binding domain-like"/>
    <property type="match status" value="1"/>
</dbReference>
<evidence type="ECO:0000259" key="3">
    <source>
        <dbReference type="Pfam" id="PF02837"/>
    </source>
</evidence>
<evidence type="ECO:0000313" key="4">
    <source>
        <dbReference type="EMBL" id="QOR70633.1"/>
    </source>
</evidence>
<keyword evidence="5" id="KW-1185">Reference proteome</keyword>
<dbReference type="InterPro" id="IPR051913">
    <property type="entry name" value="GH2_Domain-Containing"/>
</dbReference>
<comment type="similarity">
    <text evidence="1">Belongs to the glycosyl hydrolase 2 family.</text>
</comment>
<dbReference type="SUPFAM" id="SSF51445">
    <property type="entry name" value="(Trans)glycosidases"/>
    <property type="match status" value="1"/>
</dbReference>
<evidence type="ECO:0000313" key="5">
    <source>
        <dbReference type="Proteomes" id="UP000593758"/>
    </source>
</evidence>
<dbReference type="InterPro" id="IPR006102">
    <property type="entry name" value="Ig-like_GH2"/>
</dbReference>
<dbReference type="RefSeq" id="WP_193497308.1">
    <property type="nucleotide sequence ID" value="NZ_CP063169.1"/>
</dbReference>
<gene>
    <name evidence="4" type="ORF">IM660_18960</name>
</gene>
<organism evidence="4 5">
    <name type="scientific">Ruania alkalisoli</name>
    <dbReference type="NCBI Taxonomy" id="2779775"/>
    <lineage>
        <taxon>Bacteria</taxon>
        <taxon>Bacillati</taxon>
        <taxon>Actinomycetota</taxon>
        <taxon>Actinomycetes</taxon>
        <taxon>Micrococcales</taxon>
        <taxon>Ruaniaceae</taxon>
        <taxon>Ruania</taxon>
    </lineage>
</organism>
<evidence type="ECO:0000259" key="2">
    <source>
        <dbReference type="Pfam" id="PF00703"/>
    </source>
</evidence>
<feature type="domain" description="Glycosyl hydrolases family 2 sugar binding" evidence="3">
    <location>
        <begin position="22"/>
        <end position="181"/>
    </location>
</feature>
<dbReference type="InterPro" id="IPR006104">
    <property type="entry name" value="Glyco_hydro_2_N"/>
</dbReference>
<dbReference type="InterPro" id="IPR008979">
    <property type="entry name" value="Galactose-bd-like_sf"/>
</dbReference>
<dbReference type="InterPro" id="IPR017853">
    <property type="entry name" value="GH"/>
</dbReference>
<protein>
    <submittedName>
        <fullName evidence="4">Glycoside hydrolase</fullName>
    </submittedName>
</protein>
<dbReference type="GO" id="GO:0005975">
    <property type="term" value="P:carbohydrate metabolic process"/>
    <property type="evidence" value="ECO:0007669"/>
    <property type="project" value="InterPro"/>
</dbReference>
<feature type="domain" description="Glycoside hydrolase family 2 immunoglobulin-like beta-sandwich" evidence="2">
    <location>
        <begin position="218"/>
        <end position="344"/>
    </location>
</feature>
<dbReference type="Gene3D" id="2.60.120.260">
    <property type="entry name" value="Galactose-binding domain-like"/>
    <property type="match status" value="1"/>
</dbReference>
<dbReference type="AlphaFoldDB" id="A0A7M1SVI2"/>
<dbReference type="PANTHER" id="PTHR42732:SF1">
    <property type="entry name" value="BETA-MANNOSIDASE"/>
    <property type="match status" value="1"/>
</dbReference>
<dbReference type="KEGG" id="halt:IM660_18960"/>
<evidence type="ECO:0000256" key="1">
    <source>
        <dbReference type="ARBA" id="ARBA00007401"/>
    </source>
</evidence>
<dbReference type="GO" id="GO:0004553">
    <property type="term" value="F:hydrolase activity, hydrolyzing O-glycosyl compounds"/>
    <property type="evidence" value="ECO:0007669"/>
    <property type="project" value="InterPro"/>
</dbReference>
<dbReference type="EMBL" id="CP063169">
    <property type="protein sequence ID" value="QOR70633.1"/>
    <property type="molecule type" value="Genomic_DNA"/>
</dbReference>
<keyword evidence="4" id="KW-0378">Hydrolase</keyword>
<sequence length="953" mass="104673">MPDHSRAPELTSDTEPIDRILDLAGRWECALDRDGVGELEQWFRRDLPGESTTITLPGSVQHQGLGDPVTVDTPWTGGIVDRSYFTDDVYAPYREPGNIAVPFWLQPQVYYQGAAWFQREIHVPEDWQDSRVELALERVHWESTVWVDDDRIGSERSLTTAHRFDLGVLSPGTHRLTIRVDNRAVVDVGPNAHSVSDHTQGNWNGVVGALTLTAQPEARISQVRVFPELATRSALVKVDITAGSRSAGTGRVEVTARCHRATGATGTTDVGPVTAEFEAEYGRDLSERGLTASGAHVDVHLPLGEDAATWDEFDPALYEVTVRLTTEIHGTESRDTVRTTFGLREMATDGTQVTINGRRTFIRGTLESCVFPLTGYPPTDVDSWREIVATVQAHGLNLLRFHSWCPPEAAFVAADEAGLYLQVEGPIWANQGAAIGEGRPVDAFLAEETRRILREYGNHPSFVMMAHGNEPGGRDVEHLAAWVAGWRAHDPRRLYTSGAGWPAIPENDFDNIPHPRAHRWGEGLQSRLNGRPPETESDYTEWVRDRPVISHEIGQWCAYPDFSEVERYTGLMQPRNFGIFADFLREAGMADQAEEFLHASGKLQALCYKEDIEAALRTEGFGGFHLLGLSDFPGQGTALVGVLNPFWESKGYCTAEEFSRFCGPTVPLARLPRRIWAADEQITFDVQVAHFGPAPLHAQVRWSLRADDGAPLLDGVVAEQEITVGNGTRLGPVVAPATGLTAPARVTLVVTIADSSGAVHENDWDLWVYPAVDVEPSGLVTTSDVQHAIDRATAGEDVLLELTPESIGNDIALGFTPVFWNTAWTKGQAPHTLGITHDPTHPVFGAFPSEGHTSWQWWEPLHGARAMLLDGLPGSLRPLVQPIDTWFEARRLGCLVEARLGEGRIVVSSLNLDPGADRLAARQLRASLLAYIGGPAFAPTETIDAGQLRSLLR</sequence>
<reference evidence="4 5" key="1">
    <citation type="submission" date="2020-10" db="EMBL/GenBank/DDBJ databases">
        <title>Haloactinobacterium sp. RN3S43, a bacterium isolated from saline soil.</title>
        <authorList>
            <person name="Sun J.-Q."/>
        </authorList>
    </citation>
    <scope>NUCLEOTIDE SEQUENCE [LARGE SCALE GENOMIC DNA]</scope>
    <source>
        <strain evidence="4 5">RN3S43</strain>
    </source>
</reference>
<dbReference type="PANTHER" id="PTHR42732">
    <property type="entry name" value="BETA-GALACTOSIDASE"/>
    <property type="match status" value="1"/>
</dbReference>
<name>A0A7M1SVI2_9MICO</name>
<dbReference type="Pfam" id="PF00703">
    <property type="entry name" value="Glyco_hydro_2"/>
    <property type="match status" value="1"/>
</dbReference>
<dbReference type="Gene3D" id="3.20.20.80">
    <property type="entry name" value="Glycosidases"/>
    <property type="match status" value="1"/>
</dbReference>
<dbReference type="Pfam" id="PF02837">
    <property type="entry name" value="Glyco_hydro_2_N"/>
    <property type="match status" value="1"/>
</dbReference>
<proteinExistence type="inferred from homology"/>
<dbReference type="Proteomes" id="UP000593758">
    <property type="component" value="Chromosome"/>
</dbReference>
<accession>A0A7M1SVI2</accession>